<dbReference type="EMBL" id="AZHW01000204">
    <property type="protein sequence ID" value="ETX01770.1"/>
    <property type="molecule type" value="Genomic_DNA"/>
</dbReference>
<keyword evidence="2" id="KW-1185">Reference proteome</keyword>
<accession>W4LV71</accession>
<comment type="caution">
    <text evidence="1">The sequence shown here is derived from an EMBL/GenBank/DDBJ whole genome shotgun (WGS) entry which is preliminary data.</text>
</comment>
<gene>
    <name evidence="1" type="ORF">ETSY1_06140</name>
</gene>
<evidence type="ECO:0000313" key="2">
    <source>
        <dbReference type="Proteomes" id="UP000019141"/>
    </source>
</evidence>
<protein>
    <submittedName>
        <fullName evidence="1">Uncharacterized protein</fullName>
    </submittedName>
</protein>
<dbReference type="HOGENOM" id="CLU_2551976_0_0_7"/>
<reference evidence="1 2" key="1">
    <citation type="journal article" date="2014" name="Nature">
        <title>An environmental bacterial taxon with a large and distinct metabolic repertoire.</title>
        <authorList>
            <person name="Wilson M.C."/>
            <person name="Mori T."/>
            <person name="Ruckert C."/>
            <person name="Uria A.R."/>
            <person name="Helf M.J."/>
            <person name="Takada K."/>
            <person name="Gernert C."/>
            <person name="Steffens U.A."/>
            <person name="Heycke N."/>
            <person name="Schmitt S."/>
            <person name="Rinke C."/>
            <person name="Helfrich E.J."/>
            <person name="Brachmann A.O."/>
            <person name="Gurgui C."/>
            <person name="Wakimoto T."/>
            <person name="Kracht M."/>
            <person name="Crusemann M."/>
            <person name="Hentschel U."/>
            <person name="Abe I."/>
            <person name="Matsunaga S."/>
            <person name="Kalinowski J."/>
            <person name="Takeyama H."/>
            <person name="Piel J."/>
        </authorList>
    </citation>
    <scope>NUCLEOTIDE SEQUENCE [LARGE SCALE GENOMIC DNA]</scope>
    <source>
        <strain evidence="2">TSY1</strain>
    </source>
</reference>
<proteinExistence type="predicted"/>
<dbReference type="AlphaFoldDB" id="W4LV71"/>
<sequence length="82" mass="9141">MAIYKFIYSNTECSAAHAGFARAQMDSASLIIFLRPFVPFYEVVERIEQKVVHKSAARDKSVGREIDDEEMPNAIGTAMIAS</sequence>
<evidence type="ECO:0000313" key="1">
    <source>
        <dbReference type="EMBL" id="ETX01770.1"/>
    </source>
</evidence>
<organism evidence="1 2">
    <name type="scientific">Entotheonella factor</name>
    <dbReference type="NCBI Taxonomy" id="1429438"/>
    <lineage>
        <taxon>Bacteria</taxon>
        <taxon>Pseudomonadati</taxon>
        <taxon>Nitrospinota/Tectimicrobiota group</taxon>
        <taxon>Candidatus Tectimicrobiota</taxon>
        <taxon>Candidatus Entotheonellia</taxon>
        <taxon>Candidatus Entotheonellales</taxon>
        <taxon>Candidatus Entotheonellaceae</taxon>
        <taxon>Candidatus Entotheonella</taxon>
    </lineage>
</organism>
<name>W4LV71_ENTF1</name>
<dbReference type="Proteomes" id="UP000019141">
    <property type="component" value="Unassembled WGS sequence"/>
</dbReference>